<organism evidence="1 2">
    <name type="scientific">Pristionchus fissidentatus</name>
    <dbReference type="NCBI Taxonomy" id="1538716"/>
    <lineage>
        <taxon>Eukaryota</taxon>
        <taxon>Metazoa</taxon>
        <taxon>Ecdysozoa</taxon>
        <taxon>Nematoda</taxon>
        <taxon>Chromadorea</taxon>
        <taxon>Rhabditida</taxon>
        <taxon>Rhabditina</taxon>
        <taxon>Diplogasteromorpha</taxon>
        <taxon>Diplogasteroidea</taxon>
        <taxon>Neodiplogasteridae</taxon>
        <taxon>Pristionchus</taxon>
    </lineage>
</organism>
<feature type="non-terminal residue" evidence="1">
    <location>
        <position position="1"/>
    </location>
</feature>
<gene>
    <name evidence="1" type="ORF">PFISCL1PPCAC_12297</name>
</gene>
<dbReference type="Proteomes" id="UP001432322">
    <property type="component" value="Unassembled WGS sequence"/>
</dbReference>
<reference evidence="1" key="1">
    <citation type="submission" date="2023-10" db="EMBL/GenBank/DDBJ databases">
        <title>Genome assembly of Pristionchus species.</title>
        <authorList>
            <person name="Yoshida K."/>
            <person name="Sommer R.J."/>
        </authorList>
    </citation>
    <scope>NUCLEOTIDE SEQUENCE</scope>
    <source>
        <strain evidence="1">RS5133</strain>
    </source>
</reference>
<dbReference type="EMBL" id="BTSY01000003">
    <property type="protein sequence ID" value="GMT21000.1"/>
    <property type="molecule type" value="Genomic_DNA"/>
</dbReference>
<evidence type="ECO:0000313" key="1">
    <source>
        <dbReference type="EMBL" id="GMT21000.1"/>
    </source>
</evidence>
<name>A0AAV5VSL6_9BILA</name>
<protein>
    <submittedName>
        <fullName evidence="1">Uncharacterized protein</fullName>
    </submittedName>
</protein>
<accession>A0AAV5VSL6</accession>
<proteinExistence type="predicted"/>
<keyword evidence="2" id="KW-1185">Reference proteome</keyword>
<feature type="non-terminal residue" evidence="1">
    <location>
        <position position="142"/>
    </location>
</feature>
<sequence>IQNLDSELIRHFQHSFHVGNRDSGSIDVQHSEDQGEILKFHIHNHDFGLLRFLESTEEKRLEVFRVSCQCLKIHKHFLVSDHQGNIRWQERLDRSPVGTPVVEIVAVLEIFIRFIHKMIIYVVFNRLRYHREVHSSTRHYSL</sequence>
<evidence type="ECO:0000313" key="2">
    <source>
        <dbReference type="Proteomes" id="UP001432322"/>
    </source>
</evidence>
<dbReference type="AlphaFoldDB" id="A0AAV5VSL6"/>
<comment type="caution">
    <text evidence="1">The sequence shown here is derived from an EMBL/GenBank/DDBJ whole genome shotgun (WGS) entry which is preliminary data.</text>
</comment>